<keyword evidence="3" id="KW-1185">Reference proteome</keyword>
<name>E4N928_KITSK</name>
<dbReference type="PATRIC" id="fig|452652.3.peg.1889"/>
<reference evidence="2 3" key="1">
    <citation type="journal article" date="2010" name="DNA Res.">
        <title>Genome sequence of Kitasatospora setae NBRC 14216T: an evolutionary snapshot of the family Streptomycetaceae.</title>
        <authorList>
            <person name="Ichikawa N."/>
            <person name="Oguchi A."/>
            <person name="Ikeda H."/>
            <person name="Ishikawa J."/>
            <person name="Kitani S."/>
            <person name="Watanabe Y."/>
            <person name="Nakamura S."/>
            <person name="Katano Y."/>
            <person name="Kishi E."/>
            <person name="Sasagawa M."/>
            <person name="Ankai A."/>
            <person name="Fukui S."/>
            <person name="Hashimoto Y."/>
            <person name="Kamata S."/>
            <person name="Otoguro M."/>
            <person name="Tanikawa S."/>
            <person name="Nihira T."/>
            <person name="Horinouchi S."/>
            <person name="Ohnishi Y."/>
            <person name="Hayakawa M."/>
            <person name="Kuzuyama T."/>
            <person name="Arisawa A."/>
            <person name="Nomoto F."/>
            <person name="Miura H."/>
            <person name="Takahashi Y."/>
            <person name="Fujita N."/>
        </authorList>
    </citation>
    <scope>NUCLEOTIDE SEQUENCE [LARGE SCALE GENOMIC DNA]</scope>
    <source>
        <strain evidence="3">ATCC 33774 / DSM 43861 / JCM 3304 / KCC A-0304 / NBRC 14216 / KM-6054</strain>
    </source>
</reference>
<dbReference type="eggNOG" id="COG2318">
    <property type="taxonomic scope" value="Bacteria"/>
</dbReference>
<proteinExistence type="predicted"/>
<accession>E4N928</accession>
<dbReference type="EMBL" id="AP010968">
    <property type="protein sequence ID" value="BAJ27709.1"/>
    <property type="molecule type" value="Genomic_DNA"/>
</dbReference>
<dbReference type="Gene3D" id="1.20.120.450">
    <property type="entry name" value="dinb family like domain"/>
    <property type="match status" value="1"/>
</dbReference>
<evidence type="ECO:0000256" key="1">
    <source>
        <dbReference type="SAM" id="MobiDB-lite"/>
    </source>
</evidence>
<dbReference type="Pfam" id="PF04978">
    <property type="entry name" value="MST"/>
    <property type="match status" value="1"/>
</dbReference>
<sequence>MSEEPTTSPQNFSPAWAGAEGRTDPPLVGDEREVLLAYLEFHRETFALKCAGVPVERLSELLVPPSGLSLHGLLRHLTGVEQWWLQIQFAGDESVPLLYYSDDDPDQDFERLDGDFEQALATWRAQVATSRRIVAAAPSLDATGIHKATGQPVSLRRILVHLLAEYARHNGHADLLRERADGTTGY</sequence>
<dbReference type="STRING" id="452652.KSE_18850"/>
<dbReference type="RefSeq" id="WP_014135027.1">
    <property type="nucleotide sequence ID" value="NC_016109.1"/>
</dbReference>
<evidence type="ECO:0000313" key="3">
    <source>
        <dbReference type="Proteomes" id="UP000007076"/>
    </source>
</evidence>
<dbReference type="SUPFAM" id="SSF109854">
    <property type="entry name" value="DinB/YfiT-like putative metalloenzymes"/>
    <property type="match status" value="1"/>
</dbReference>
<dbReference type="AlphaFoldDB" id="E4N928"/>
<dbReference type="HOGENOM" id="CLU_097062_2_0_11"/>
<organism evidence="2 3">
    <name type="scientific">Kitasatospora setae (strain ATCC 33774 / DSM 43861 / JCM 3304 / KCC A-0304 / NBRC 14216 / KM-6054)</name>
    <name type="common">Streptomyces setae</name>
    <dbReference type="NCBI Taxonomy" id="452652"/>
    <lineage>
        <taxon>Bacteria</taxon>
        <taxon>Bacillati</taxon>
        <taxon>Actinomycetota</taxon>
        <taxon>Actinomycetes</taxon>
        <taxon>Kitasatosporales</taxon>
        <taxon>Streptomycetaceae</taxon>
        <taxon>Kitasatospora</taxon>
    </lineage>
</organism>
<feature type="region of interest" description="Disordered" evidence="1">
    <location>
        <begin position="1"/>
        <end position="24"/>
    </location>
</feature>
<protein>
    <recommendedName>
        <fullName evidence="4">DinB-like domain-containing protein</fullName>
    </recommendedName>
</protein>
<evidence type="ECO:0008006" key="4">
    <source>
        <dbReference type="Google" id="ProtNLM"/>
    </source>
</evidence>
<dbReference type="InterPro" id="IPR007061">
    <property type="entry name" value="MST-like"/>
</dbReference>
<feature type="compositionally biased region" description="Polar residues" evidence="1">
    <location>
        <begin position="1"/>
        <end position="13"/>
    </location>
</feature>
<dbReference type="Proteomes" id="UP000007076">
    <property type="component" value="Chromosome"/>
</dbReference>
<dbReference type="InterPro" id="IPR034660">
    <property type="entry name" value="DinB/YfiT-like"/>
</dbReference>
<gene>
    <name evidence="2" type="ordered locus">KSE_18850</name>
</gene>
<dbReference type="KEGG" id="ksk:KSE_18850"/>
<evidence type="ECO:0000313" key="2">
    <source>
        <dbReference type="EMBL" id="BAJ27709.1"/>
    </source>
</evidence>